<protein>
    <submittedName>
        <fullName evidence="2">Uncharacterized protein</fullName>
    </submittedName>
</protein>
<organism evidence="2 3">
    <name type="scientific">Vigna mungo</name>
    <name type="common">Black gram</name>
    <name type="synonym">Phaseolus mungo</name>
    <dbReference type="NCBI Taxonomy" id="3915"/>
    <lineage>
        <taxon>Eukaryota</taxon>
        <taxon>Viridiplantae</taxon>
        <taxon>Streptophyta</taxon>
        <taxon>Embryophyta</taxon>
        <taxon>Tracheophyta</taxon>
        <taxon>Spermatophyta</taxon>
        <taxon>Magnoliopsida</taxon>
        <taxon>eudicotyledons</taxon>
        <taxon>Gunneridae</taxon>
        <taxon>Pentapetalae</taxon>
        <taxon>rosids</taxon>
        <taxon>fabids</taxon>
        <taxon>Fabales</taxon>
        <taxon>Fabaceae</taxon>
        <taxon>Papilionoideae</taxon>
        <taxon>50 kb inversion clade</taxon>
        <taxon>NPAAA clade</taxon>
        <taxon>indigoferoid/millettioid clade</taxon>
        <taxon>Phaseoleae</taxon>
        <taxon>Vigna</taxon>
    </lineage>
</organism>
<feature type="region of interest" description="Disordered" evidence="1">
    <location>
        <begin position="1"/>
        <end position="114"/>
    </location>
</feature>
<feature type="compositionally biased region" description="Polar residues" evidence="1">
    <location>
        <begin position="167"/>
        <end position="180"/>
    </location>
</feature>
<feature type="region of interest" description="Disordered" evidence="1">
    <location>
        <begin position="150"/>
        <end position="180"/>
    </location>
</feature>
<dbReference type="Pfam" id="PF25557">
    <property type="entry name" value="GAUT_1"/>
    <property type="match status" value="1"/>
</dbReference>
<evidence type="ECO:0000313" key="2">
    <source>
        <dbReference type="EMBL" id="WVZ07199.1"/>
    </source>
</evidence>
<feature type="compositionally biased region" description="Basic and acidic residues" evidence="1">
    <location>
        <begin position="45"/>
        <end position="68"/>
    </location>
</feature>
<reference evidence="2 3" key="1">
    <citation type="journal article" date="2023" name="Life. Sci Alliance">
        <title>Evolutionary insights into 3D genome organization and epigenetic landscape of Vigna mungo.</title>
        <authorList>
            <person name="Junaid A."/>
            <person name="Singh B."/>
            <person name="Bhatia S."/>
        </authorList>
    </citation>
    <scope>NUCLEOTIDE SEQUENCE [LARGE SCALE GENOMIC DNA]</scope>
    <source>
        <strain evidence="2">Urdbean</strain>
    </source>
</reference>
<keyword evidence="3" id="KW-1185">Reference proteome</keyword>
<name>A0AAQ3NC11_VIGMU</name>
<feature type="compositionally biased region" description="Basic and acidic residues" evidence="1">
    <location>
        <begin position="75"/>
        <end position="98"/>
    </location>
</feature>
<dbReference type="AlphaFoldDB" id="A0AAQ3NC11"/>
<sequence length="259" mass="29547">MLVFTNQKSLESYDRHDVGHNESEGEQSSHVKELITKFEPTLPKDVLEQYAHKGKNKTIDKTASDNKQRGGSTDSIDKTDSDDKQRVGSTKNIDDKQRAASANTIDKTASDGKQRGCSTLLWEEDCKRENLRRERHDSIQERVPDLGELYSDQWKGGKNPSSDHIEQATNPKTSSTSDDRNSCQITFGSYCLWQQEHRQEMKETLIKKLKDQLFVTRAYYPSIAKLPAKDKLSRQLKQNIQEMEHMLSESTSDADLPPV</sequence>
<dbReference type="Proteomes" id="UP001374535">
    <property type="component" value="Chromosome 6"/>
</dbReference>
<evidence type="ECO:0000313" key="3">
    <source>
        <dbReference type="Proteomes" id="UP001374535"/>
    </source>
</evidence>
<evidence type="ECO:0000256" key="1">
    <source>
        <dbReference type="SAM" id="MobiDB-lite"/>
    </source>
</evidence>
<feature type="compositionally biased region" description="Basic and acidic residues" evidence="1">
    <location>
        <begin position="11"/>
        <end position="36"/>
    </location>
</feature>
<accession>A0AAQ3NC11</accession>
<gene>
    <name evidence="2" type="ORF">V8G54_020545</name>
</gene>
<feature type="compositionally biased region" description="Polar residues" evidence="1">
    <location>
        <begin position="1"/>
        <end position="10"/>
    </location>
</feature>
<dbReference type="EMBL" id="CP144695">
    <property type="protein sequence ID" value="WVZ07199.1"/>
    <property type="molecule type" value="Genomic_DNA"/>
</dbReference>
<proteinExistence type="predicted"/>